<dbReference type="EMBL" id="CP051217">
    <property type="protein sequence ID" value="QJB70868.1"/>
    <property type="molecule type" value="Genomic_DNA"/>
</dbReference>
<dbReference type="Pfam" id="PF01345">
    <property type="entry name" value="DUF11"/>
    <property type="match status" value="1"/>
</dbReference>
<dbReference type="KEGG" id="phao:HF685_14040"/>
<evidence type="ECO:0000313" key="3">
    <source>
        <dbReference type="Proteomes" id="UP000501600"/>
    </source>
</evidence>
<gene>
    <name evidence="2" type="ORF">HF685_14040</name>
</gene>
<keyword evidence="3" id="KW-1185">Reference proteome</keyword>
<dbReference type="Proteomes" id="UP000501600">
    <property type="component" value="Chromosome"/>
</dbReference>
<dbReference type="InterPro" id="IPR047589">
    <property type="entry name" value="DUF11_rpt"/>
</dbReference>
<proteinExistence type="predicted"/>
<protein>
    <submittedName>
        <fullName evidence="2">DUF11 domain-containing protein</fullName>
    </submittedName>
</protein>
<sequence length="572" mass="59926">MTQLGISGTFDVNSVRVVRPNGTLATIQEYTDGIFNDATDAANNNRGEIKWIVQDGGTQTYYIYFDITQNGAKTANPQTPINANFERGTTGQVNPTGWSGTAVTNYDAQVRPNETVSVADNTTVNTNGNANTGSFSYLIGSRTNADSNGTDRAVLTRTIAVPATNPGNLTVRWKPQGWDSSANSATQWDYLRIEIVGGTTTEIVGPTAGNYVMRPFSPNFGTSAANTGRSGYGPYNGWDMTTTGVHTAGMTVANGSEPWWSHSASLAAYAGQTVTVRFSSNHAASFRSWFMIDDMEWSIVNGTLGTPEGFGVVTTLPANASTLAPGQSLTITAQVDARPTAATNPVTANVYNQAGTLVGSNILLYNDGTHGDVTAGDAIWTNNNSVPAQPTYTIPLGTATTTGWIVRVFAKDASASTIGAQNGLVHRNGLPIPEIEANYWNIDEITFNVTRANISVTKISRVLSDPVNGVTNPKAIPGATLQYCILITNGAGATATAITATDTLPSDVTYVTGSMTSGANCSALTYAEDEDASGADESDPYGASISGSVITANAVSLAPSSAFALVFRVTID</sequence>
<organism evidence="2 3">
    <name type="scientific">Parasphingorhabdus halotolerans</name>
    <dbReference type="NCBI Taxonomy" id="2725558"/>
    <lineage>
        <taxon>Bacteria</taxon>
        <taxon>Pseudomonadati</taxon>
        <taxon>Pseudomonadota</taxon>
        <taxon>Alphaproteobacteria</taxon>
        <taxon>Sphingomonadales</taxon>
        <taxon>Sphingomonadaceae</taxon>
        <taxon>Parasphingorhabdus</taxon>
    </lineage>
</organism>
<dbReference type="NCBIfam" id="TIGR01451">
    <property type="entry name" value="B_ant_repeat"/>
    <property type="match status" value="1"/>
</dbReference>
<dbReference type="PANTHER" id="PTHR34819">
    <property type="entry name" value="LARGE CYSTEINE-RICH PERIPLASMIC PROTEIN OMCB"/>
    <property type="match status" value="1"/>
</dbReference>
<dbReference type="InterPro" id="IPR051172">
    <property type="entry name" value="Chlamydia_OmcB"/>
</dbReference>
<reference evidence="2 3" key="1">
    <citation type="submission" date="2020-04" db="EMBL/GenBank/DDBJ databases">
        <title>Genome sequence for Sphingorhabdus sp. strain M1.</title>
        <authorList>
            <person name="Park S.-J."/>
        </authorList>
    </citation>
    <scope>NUCLEOTIDE SEQUENCE [LARGE SCALE GENOMIC DNA]</scope>
    <source>
        <strain evidence="2 3">JK6</strain>
    </source>
</reference>
<feature type="domain" description="DUF11" evidence="1">
    <location>
        <begin position="470"/>
        <end position="523"/>
    </location>
</feature>
<name>A0A6H2DRM7_9SPHN</name>
<dbReference type="AlphaFoldDB" id="A0A6H2DRM7"/>
<dbReference type="PANTHER" id="PTHR34819:SF3">
    <property type="entry name" value="CELL SURFACE PROTEIN"/>
    <property type="match status" value="1"/>
</dbReference>
<dbReference type="InterPro" id="IPR001434">
    <property type="entry name" value="OmcB-like_DUF11"/>
</dbReference>
<evidence type="ECO:0000259" key="1">
    <source>
        <dbReference type="Pfam" id="PF01345"/>
    </source>
</evidence>
<accession>A0A6H2DRM7</accession>
<evidence type="ECO:0000313" key="2">
    <source>
        <dbReference type="EMBL" id="QJB70868.1"/>
    </source>
</evidence>